<dbReference type="Gene3D" id="3.40.630.40">
    <property type="entry name" value="Zn-dependent exopeptidases"/>
    <property type="match status" value="1"/>
</dbReference>
<reference evidence="3 4" key="1">
    <citation type="submission" date="2010-08" db="EMBL/GenBank/DDBJ databases">
        <authorList>
            <person name="Weinstock G."/>
            <person name="Sodergren E."/>
            <person name="Clifton S."/>
            <person name="Fulton L."/>
            <person name="Fulton B."/>
            <person name="Courtney L."/>
            <person name="Fronick C."/>
            <person name="Harrison M."/>
            <person name="Strong C."/>
            <person name="Farmer C."/>
            <person name="Delahaunty K."/>
            <person name="Markovic C."/>
            <person name="Hall O."/>
            <person name="Minx P."/>
            <person name="Tomlinson C."/>
            <person name="Mitreva M."/>
            <person name="Hou S."/>
            <person name="Chen J."/>
            <person name="Wollam A."/>
            <person name="Pepin K.H."/>
            <person name="Johnson M."/>
            <person name="Bhonagiri V."/>
            <person name="Zhang X."/>
            <person name="Suruliraj S."/>
            <person name="Warren W."/>
            <person name="Chinwalla A."/>
            <person name="Mardis E.R."/>
            <person name="Wilson R.K."/>
        </authorList>
    </citation>
    <scope>NUCLEOTIDE SEQUENCE [LARGE SCALE GENOMIC DNA]</scope>
    <source>
        <strain evidence="3 4">F0359</strain>
    </source>
</reference>
<dbReference type="PANTHER" id="PTHR30404:SF0">
    <property type="entry name" value="N-ACETYLMURAMOYL-L-ALANINE AMIDASE AMIC"/>
    <property type="match status" value="1"/>
</dbReference>
<dbReference type="GO" id="GO:0030288">
    <property type="term" value="C:outer membrane-bounded periplasmic space"/>
    <property type="evidence" value="ECO:0007669"/>
    <property type="project" value="TreeGrafter"/>
</dbReference>
<dbReference type="HOGENOM" id="CLU_014322_2_0_9"/>
<dbReference type="InterPro" id="IPR050695">
    <property type="entry name" value="N-acetylmuramoyl_amidase_3"/>
</dbReference>
<dbReference type="GO" id="GO:0009253">
    <property type="term" value="P:peptidoglycan catabolic process"/>
    <property type="evidence" value="ECO:0007669"/>
    <property type="project" value="InterPro"/>
</dbReference>
<dbReference type="InterPro" id="IPR002508">
    <property type="entry name" value="MurNAc-LAA_cat"/>
</dbReference>
<dbReference type="Pfam" id="PF01520">
    <property type="entry name" value="Amidase_3"/>
    <property type="match status" value="1"/>
</dbReference>
<organism evidence="3 4">
    <name type="scientific">Megasphaera micronuciformis F0359</name>
    <dbReference type="NCBI Taxonomy" id="706434"/>
    <lineage>
        <taxon>Bacteria</taxon>
        <taxon>Bacillati</taxon>
        <taxon>Bacillota</taxon>
        <taxon>Negativicutes</taxon>
        <taxon>Veillonellales</taxon>
        <taxon>Veillonellaceae</taxon>
        <taxon>Megasphaera</taxon>
    </lineage>
</organism>
<dbReference type="Proteomes" id="UP000003195">
    <property type="component" value="Unassembled WGS sequence"/>
</dbReference>
<dbReference type="EMBL" id="AECS01000037">
    <property type="protein sequence ID" value="EFQ04067.1"/>
    <property type="molecule type" value="Genomic_DNA"/>
</dbReference>
<gene>
    <name evidence="3" type="ORF">HMPREF9429_01252</name>
</gene>
<evidence type="ECO:0000313" key="4">
    <source>
        <dbReference type="Proteomes" id="UP000003195"/>
    </source>
</evidence>
<evidence type="ECO:0000313" key="3">
    <source>
        <dbReference type="EMBL" id="EFQ04067.1"/>
    </source>
</evidence>
<dbReference type="GO" id="GO:0008745">
    <property type="term" value="F:N-acetylmuramoyl-L-alanine amidase activity"/>
    <property type="evidence" value="ECO:0007669"/>
    <property type="project" value="UniProtKB-EC"/>
</dbReference>
<dbReference type="STRING" id="706434.HMPREF9429_01252"/>
<keyword evidence="4" id="KW-1185">Reference proteome</keyword>
<protein>
    <submittedName>
        <fullName evidence="3">N-acetylmuramoyl-L-alanine amidase</fullName>
        <ecNumber evidence="3">3.5.1.28</ecNumber>
    </submittedName>
</protein>
<name>E2ZC80_9FIRM</name>
<sequence>MCYNNKTLFVKESEVMKRLLFLSLLAIFCLVPVLNGQAVDKAQVSSVRIATRNDANTPFVRTVLDVNKAVSPKLGIDKDGKYVTVTLPNTEVAQNLQTKYNADTNIVTKMGLARRINDTDVVFKVPNAVTAADVKVFTLGPSGSAASRVVIDINDKSGKVKQWNKWKHLNVGSKGIGKTDPTVASTTKPKAVPVYKRSTEAGLRGKVICIDPGHGGTDSGAVGAYSQEKNITFAIARRVQSLLSAQGATVVMTRTADVDVYGPNAGAVEELQARCNVANIAGADAFVSIHIDSSDSAEPGGVTAYYTSGSPDGQRLATDLHAANMKATTFDDRGVRTANFYVLNHTDMPATLLELGFMSNPAEEKTLNTDAQQQSFAESIVDGLSKFFA</sequence>
<dbReference type="EC" id="3.5.1.28" evidence="3"/>
<evidence type="ECO:0000256" key="1">
    <source>
        <dbReference type="ARBA" id="ARBA00022801"/>
    </source>
</evidence>
<comment type="caution">
    <text evidence="3">The sequence shown here is derived from an EMBL/GenBank/DDBJ whole genome shotgun (WGS) entry which is preliminary data.</text>
</comment>
<feature type="domain" description="MurNAc-LAA" evidence="2">
    <location>
        <begin position="275"/>
        <end position="385"/>
    </location>
</feature>
<accession>E2ZC80</accession>
<dbReference type="CDD" id="cd02696">
    <property type="entry name" value="MurNAc-LAA"/>
    <property type="match status" value="1"/>
</dbReference>
<proteinExistence type="predicted"/>
<dbReference type="SUPFAM" id="SSF53187">
    <property type="entry name" value="Zn-dependent exopeptidases"/>
    <property type="match status" value="1"/>
</dbReference>
<keyword evidence="1 3" id="KW-0378">Hydrolase</keyword>
<dbReference type="SMART" id="SM00646">
    <property type="entry name" value="Ami_3"/>
    <property type="match status" value="1"/>
</dbReference>
<dbReference type="PANTHER" id="PTHR30404">
    <property type="entry name" value="N-ACETYLMURAMOYL-L-ALANINE AMIDASE"/>
    <property type="match status" value="1"/>
</dbReference>
<dbReference type="AlphaFoldDB" id="E2ZC80"/>
<dbReference type="eggNOG" id="COG0860">
    <property type="taxonomic scope" value="Bacteria"/>
</dbReference>
<evidence type="ECO:0000259" key="2">
    <source>
        <dbReference type="SMART" id="SM00646"/>
    </source>
</evidence>